<dbReference type="AlphaFoldDB" id="A0A8S2XQI8"/>
<evidence type="ECO:0000313" key="3">
    <source>
        <dbReference type="EMBL" id="CAF4900486.1"/>
    </source>
</evidence>
<dbReference type="Gene3D" id="1.10.238.10">
    <property type="entry name" value="EF-hand"/>
    <property type="match status" value="1"/>
</dbReference>
<dbReference type="InterPro" id="IPR002048">
    <property type="entry name" value="EF_hand_dom"/>
</dbReference>
<protein>
    <recommendedName>
        <fullName evidence="1">EF-hand domain-containing protein</fullName>
    </recommendedName>
</protein>
<feature type="non-terminal residue" evidence="2">
    <location>
        <position position="1"/>
    </location>
</feature>
<comment type="caution">
    <text evidence="2">The sequence shown here is derived from an EMBL/GenBank/DDBJ whole genome shotgun (WGS) entry which is preliminary data.</text>
</comment>
<dbReference type="EMBL" id="CAJOBI010174063">
    <property type="protein sequence ID" value="CAF4900486.1"/>
    <property type="molecule type" value="Genomic_DNA"/>
</dbReference>
<gene>
    <name evidence="2" type="ORF">SMN809_LOCUS35336</name>
    <name evidence="3" type="ORF">SMN809_LOCUS51726</name>
</gene>
<proteinExistence type="predicted"/>
<dbReference type="GO" id="GO:0005509">
    <property type="term" value="F:calcium ion binding"/>
    <property type="evidence" value="ECO:0007669"/>
    <property type="project" value="InterPro"/>
</dbReference>
<organism evidence="2 4">
    <name type="scientific">Rotaria magnacalcarata</name>
    <dbReference type="NCBI Taxonomy" id="392030"/>
    <lineage>
        <taxon>Eukaryota</taxon>
        <taxon>Metazoa</taxon>
        <taxon>Spiralia</taxon>
        <taxon>Gnathifera</taxon>
        <taxon>Rotifera</taxon>
        <taxon>Eurotatoria</taxon>
        <taxon>Bdelloidea</taxon>
        <taxon>Philodinida</taxon>
        <taxon>Philodinidae</taxon>
        <taxon>Rotaria</taxon>
    </lineage>
</organism>
<reference evidence="2" key="1">
    <citation type="submission" date="2021-02" db="EMBL/GenBank/DDBJ databases">
        <authorList>
            <person name="Nowell W R."/>
        </authorList>
    </citation>
    <scope>NUCLEOTIDE SEQUENCE</scope>
</reference>
<feature type="domain" description="EF-hand" evidence="1">
    <location>
        <begin position="5"/>
        <end position="37"/>
    </location>
</feature>
<evidence type="ECO:0000313" key="2">
    <source>
        <dbReference type="EMBL" id="CAF4510395.1"/>
    </source>
</evidence>
<dbReference type="InterPro" id="IPR011992">
    <property type="entry name" value="EF-hand-dom_pair"/>
</dbReference>
<dbReference type="Proteomes" id="UP000676336">
    <property type="component" value="Unassembled WGS sequence"/>
</dbReference>
<sequence length="37" mass="4226">LGEQFSDDEVDEILREIDTTGKGIIRYEEVVKMVLGK</sequence>
<name>A0A8S2XQI8_9BILA</name>
<dbReference type="PROSITE" id="PS50222">
    <property type="entry name" value="EF_HAND_2"/>
    <property type="match status" value="1"/>
</dbReference>
<evidence type="ECO:0000313" key="4">
    <source>
        <dbReference type="Proteomes" id="UP000676336"/>
    </source>
</evidence>
<evidence type="ECO:0000259" key="1">
    <source>
        <dbReference type="PROSITE" id="PS50222"/>
    </source>
</evidence>
<dbReference type="SUPFAM" id="SSF47473">
    <property type="entry name" value="EF-hand"/>
    <property type="match status" value="1"/>
</dbReference>
<dbReference type="EMBL" id="CAJOBI010083982">
    <property type="protein sequence ID" value="CAF4510395.1"/>
    <property type="molecule type" value="Genomic_DNA"/>
</dbReference>
<dbReference type="Pfam" id="PF13499">
    <property type="entry name" value="EF-hand_7"/>
    <property type="match status" value="1"/>
</dbReference>
<accession>A0A8S2XQI8</accession>